<accession>A0AA39K9R9</accession>
<protein>
    <submittedName>
        <fullName evidence="2">Uncharacterized protein</fullName>
    </submittedName>
</protein>
<reference evidence="2" key="1">
    <citation type="submission" date="2023-06" db="EMBL/GenBank/DDBJ databases">
        <authorList>
            <consortium name="Lawrence Berkeley National Laboratory"/>
            <person name="Ahrendt S."/>
            <person name="Sahu N."/>
            <person name="Indic B."/>
            <person name="Wong-Bajracharya J."/>
            <person name="Merenyi Z."/>
            <person name="Ke H.-M."/>
            <person name="Monk M."/>
            <person name="Kocsube S."/>
            <person name="Drula E."/>
            <person name="Lipzen A."/>
            <person name="Balint B."/>
            <person name="Henrissat B."/>
            <person name="Andreopoulos B."/>
            <person name="Martin F.M."/>
            <person name="Harder C.B."/>
            <person name="Rigling D."/>
            <person name="Ford K.L."/>
            <person name="Foster G.D."/>
            <person name="Pangilinan J."/>
            <person name="Papanicolaou A."/>
            <person name="Barry K."/>
            <person name="LaButti K."/>
            <person name="Viragh M."/>
            <person name="Koriabine M."/>
            <person name="Yan M."/>
            <person name="Riley R."/>
            <person name="Champramary S."/>
            <person name="Plett K.L."/>
            <person name="Tsai I.J."/>
            <person name="Slot J."/>
            <person name="Sipos G."/>
            <person name="Plett J."/>
            <person name="Nagy L.G."/>
            <person name="Grigoriev I.V."/>
        </authorList>
    </citation>
    <scope>NUCLEOTIDE SEQUENCE</scope>
    <source>
        <strain evidence="2">CCBAS 213</strain>
    </source>
</reference>
<dbReference type="Proteomes" id="UP001175211">
    <property type="component" value="Unassembled WGS sequence"/>
</dbReference>
<dbReference type="GeneID" id="85366061"/>
<dbReference type="AlphaFoldDB" id="A0AA39K9R9"/>
<evidence type="ECO:0000313" key="3">
    <source>
        <dbReference type="Proteomes" id="UP001175211"/>
    </source>
</evidence>
<proteinExistence type="predicted"/>
<keyword evidence="1" id="KW-1133">Transmembrane helix</keyword>
<organism evidence="2 3">
    <name type="scientific">Armillaria tabescens</name>
    <name type="common">Ringless honey mushroom</name>
    <name type="synonym">Agaricus tabescens</name>
    <dbReference type="NCBI Taxonomy" id="1929756"/>
    <lineage>
        <taxon>Eukaryota</taxon>
        <taxon>Fungi</taxon>
        <taxon>Dikarya</taxon>
        <taxon>Basidiomycota</taxon>
        <taxon>Agaricomycotina</taxon>
        <taxon>Agaricomycetes</taxon>
        <taxon>Agaricomycetidae</taxon>
        <taxon>Agaricales</taxon>
        <taxon>Marasmiineae</taxon>
        <taxon>Physalacriaceae</taxon>
        <taxon>Desarmillaria</taxon>
    </lineage>
</organism>
<sequence length="162" mass="19235">MCTHYHISVVCAFLFGILYSCVKVALVLSFAYRSNYTHWLHSSRRLLRFCYRFMDHSLAPQARALYGEPDRGNGFASHAFFQLNTVCFDYLDSRINAYFISNSVRRNFADRGLSFYLNDDPKRQRLIEDLPQFFHFRRLIQDQHQPYLIKKIYSHFGTKPIS</sequence>
<keyword evidence="1" id="KW-0812">Transmembrane</keyword>
<name>A0AA39K9R9_ARMTA</name>
<evidence type="ECO:0000256" key="1">
    <source>
        <dbReference type="SAM" id="Phobius"/>
    </source>
</evidence>
<feature type="transmembrane region" description="Helical" evidence="1">
    <location>
        <begin position="6"/>
        <end position="32"/>
    </location>
</feature>
<evidence type="ECO:0000313" key="2">
    <source>
        <dbReference type="EMBL" id="KAK0457105.1"/>
    </source>
</evidence>
<keyword evidence="1" id="KW-0472">Membrane</keyword>
<gene>
    <name evidence="2" type="ORF">EV420DRAFT_539803</name>
</gene>
<comment type="caution">
    <text evidence="2">The sequence shown here is derived from an EMBL/GenBank/DDBJ whole genome shotgun (WGS) entry which is preliminary data.</text>
</comment>
<keyword evidence="3" id="KW-1185">Reference proteome</keyword>
<dbReference type="RefSeq" id="XP_060329420.1">
    <property type="nucleotide sequence ID" value="XM_060482513.1"/>
</dbReference>
<dbReference type="EMBL" id="JAUEPS010000023">
    <property type="protein sequence ID" value="KAK0457105.1"/>
    <property type="molecule type" value="Genomic_DNA"/>
</dbReference>